<dbReference type="FunFam" id="3.40.640.10:FF:000013">
    <property type="entry name" value="4-aminobutyrate aminotransferase"/>
    <property type="match status" value="1"/>
</dbReference>
<dbReference type="SUPFAM" id="SSF53383">
    <property type="entry name" value="PLP-dependent transferases"/>
    <property type="match status" value="1"/>
</dbReference>
<dbReference type="Proteomes" id="UP000019918">
    <property type="component" value="Unassembled WGS sequence"/>
</dbReference>
<evidence type="ECO:0000256" key="5">
    <source>
        <dbReference type="ARBA" id="ARBA00022898"/>
    </source>
</evidence>
<protein>
    <submittedName>
        <fullName evidence="8">4-aminobutyrate aminotransferase</fullName>
        <ecNumber evidence="8">2.6.1.19</ecNumber>
    </submittedName>
</protein>
<comment type="similarity">
    <text evidence="2 7">Belongs to the class-III pyridoxal-phosphate-dependent aminotransferase family.</text>
</comment>
<dbReference type="GO" id="GO:0042802">
    <property type="term" value="F:identical protein binding"/>
    <property type="evidence" value="ECO:0007669"/>
    <property type="project" value="TreeGrafter"/>
</dbReference>
<dbReference type="Gene3D" id="3.40.640.10">
    <property type="entry name" value="Type I PLP-dependent aspartate aminotransferase-like (Major domain)"/>
    <property type="match status" value="1"/>
</dbReference>
<evidence type="ECO:0000256" key="6">
    <source>
        <dbReference type="ARBA" id="ARBA00048671"/>
    </source>
</evidence>
<organism evidence="8 9">
    <name type="scientific">Erwinia mallotivora</name>
    <dbReference type="NCBI Taxonomy" id="69222"/>
    <lineage>
        <taxon>Bacteria</taxon>
        <taxon>Pseudomonadati</taxon>
        <taxon>Pseudomonadota</taxon>
        <taxon>Gammaproteobacteria</taxon>
        <taxon>Enterobacterales</taxon>
        <taxon>Erwiniaceae</taxon>
        <taxon>Erwinia</taxon>
    </lineage>
</organism>
<dbReference type="NCBIfam" id="TIGR00700">
    <property type="entry name" value="GABAtrnsam"/>
    <property type="match status" value="1"/>
</dbReference>
<dbReference type="PIRSF" id="PIRSF000521">
    <property type="entry name" value="Transaminase_4ab_Lys_Orn"/>
    <property type="match status" value="1"/>
</dbReference>
<dbReference type="NCBIfam" id="NF005272">
    <property type="entry name" value="PRK06777.1"/>
    <property type="match status" value="1"/>
</dbReference>
<dbReference type="InterPro" id="IPR004632">
    <property type="entry name" value="4NH2But_aminotransferase_bac"/>
</dbReference>
<comment type="catalytic activity">
    <reaction evidence="6">
        <text>4-aminobutanoate + 2-oxoglutarate = succinate semialdehyde + L-glutamate</text>
        <dbReference type="Rhea" id="RHEA:23352"/>
        <dbReference type="ChEBI" id="CHEBI:16810"/>
        <dbReference type="ChEBI" id="CHEBI:29985"/>
        <dbReference type="ChEBI" id="CHEBI:57706"/>
        <dbReference type="ChEBI" id="CHEBI:59888"/>
        <dbReference type="EC" id="2.6.1.19"/>
    </reaction>
    <physiologicalReaction direction="left-to-right" evidence="6">
        <dbReference type="Rhea" id="RHEA:23353"/>
    </physiologicalReaction>
</comment>
<proteinExistence type="inferred from homology"/>
<evidence type="ECO:0000256" key="4">
    <source>
        <dbReference type="ARBA" id="ARBA00022679"/>
    </source>
</evidence>
<dbReference type="Gene3D" id="3.90.1150.10">
    <property type="entry name" value="Aspartate Aminotransferase, domain 1"/>
    <property type="match status" value="1"/>
</dbReference>
<dbReference type="InterPro" id="IPR049704">
    <property type="entry name" value="Aminotrans_3_PPA_site"/>
</dbReference>
<dbReference type="InterPro" id="IPR015424">
    <property type="entry name" value="PyrdxlP-dep_Trfase"/>
</dbReference>
<keyword evidence="4 8" id="KW-0808">Transferase</keyword>
<comment type="cofactor">
    <cofactor evidence="1">
        <name>pyridoxal 5'-phosphate</name>
        <dbReference type="ChEBI" id="CHEBI:597326"/>
    </cofactor>
</comment>
<evidence type="ECO:0000256" key="2">
    <source>
        <dbReference type="ARBA" id="ARBA00008954"/>
    </source>
</evidence>
<evidence type="ECO:0000256" key="3">
    <source>
        <dbReference type="ARBA" id="ARBA00022576"/>
    </source>
</evidence>
<keyword evidence="9" id="KW-1185">Reference proteome</keyword>
<evidence type="ECO:0000256" key="7">
    <source>
        <dbReference type="RuleBase" id="RU003560"/>
    </source>
</evidence>
<evidence type="ECO:0000313" key="9">
    <source>
        <dbReference type="Proteomes" id="UP000019918"/>
    </source>
</evidence>
<dbReference type="PROSITE" id="PS00600">
    <property type="entry name" value="AA_TRANSFER_CLASS_3"/>
    <property type="match status" value="1"/>
</dbReference>
<evidence type="ECO:0000256" key="1">
    <source>
        <dbReference type="ARBA" id="ARBA00001933"/>
    </source>
</evidence>
<dbReference type="OrthoDB" id="9801052at2"/>
<dbReference type="EC" id="2.6.1.19" evidence="8"/>
<dbReference type="PANTHER" id="PTHR11986:SF79">
    <property type="entry name" value="ACETYLORNITHINE AMINOTRANSFERASE, MITOCHONDRIAL"/>
    <property type="match status" value="1"/>
</dbReference>
<dbReference type="GO" id="GO:0009448">
    <property type="term" value="P:gamma-aminobutyric acid metabolic process"/>
    <property type="evidence" value="ECO:0007669"/>
    <property type="project" value="InterPro"/>
</dbReference>
<dbReference type="EMBL" id="JFHN01000052">
    <property type="protein sequence ID" value="EXU75090.1"/>
    <property type="molecule type" value="Genomic_DNA"/>
</dbReference>
<dbReference type="GO" id="GO:0034386">
    <property type="term" value="F:4-aminobutyrate:2-oxoglutarate transaminase activity"/>
    <property type="evidence" value="ECO:0007669"/>
    <property type="project" value="UniProtKB-EC"/>
</dbReference>
<evidence type="ECO:0000313" key="8">
    <source>
        <dbReference type="EMBL" id="EXU75090.1"/>
    </source>
</evidence>
<reference evidence="8 9" key="1">
    <citation type="submission" date="2014-02" db="EMBL/GenBank/DDBJ databases">
        <title>Draft genome of Erwinia mallotivora strain BT-MARDI, a papaya dieback pathogen.</title>
        <authorList>
            <person name="Redzuan R."/>
            <person name="Abu Bakar N."/>
            <person name="Badrun R."/>
            <person name="Mohd Raih M.F."/>
            <person name="Rozano L."/>
            <person name="Mat Amin N."/>
        </authorList>
    </citation>
    <scope>NUCLEOTIDE SEQUENCE [LARGE SCALE GENOMIC DNA]</scope>
    <source>
        <strain evidence="8 9">BT-MARDI</strain>
    </source>
</reference>
<dbReference type="InterPro" id="IPR050103">
    <property type="entry name" value="Class-III_PLP-dep_AT"/>
</dbReference>
<keyword evidence="3 8" id="KW-0032">Aminotransferase</keyword>
<dbReference type="PATRIC" id="fig|69222.5.peg.2710"/>
<name>A0A014NMN4_9GAMM</name>
<dbReference type="Pfam" id="PF00202">
    <property type="entry name" value="Aminotran_3"/>
    <property type="match status" value="1"/>
</dbReference>
<dbReference type="InterPro" id="IPR015422">
    <property type="entry name" value="PyrdxlP-dep_Trfase_small"/>
</dbReference>
<dbReference type="STRING" id="69222.BG55_13220"/>
<dbReference type="GO" id="GO:0030170">
    <property type="term" value="F:pyridoxal phosphate binding"/>
    <property type="evidence" value="ECO:0007669"/>
    <property type="project" value="InterPro"/>
</dbReference>
<dbReference type="InterPro" id="IPR015421">
    <property type="entry name" value="PyrdxlP-dep_Trfase_major"/>
</dbReference>
<dbReference type="RefSeq" id="WP_034938132.1">
    <property type="nucleotide sequence ID" value="NZ_JFHN01000052.1"/>
</dbReference>
<sequence length="419" mass="44759">MSNSEVQQRRLAATPRGVGVMSDFYAVRAENATLWDHQGREYTDFTAGIAVLNTGHRHPKVVDAVKRQLDCFTHTAFQVIPYENYLLLAERLNQLVPIDGPVKSTFFSTGAEAVENAVKIARAATGRAGVIAFTGAFHGRTMMTMALTGKVVPYKTGFGPFPGPVFHARYPNALHGYSTEDAMESLESIFRCDVSPQDIAAIIFEPVQGEGGFNIAPAEFVSKLRELCDRHGILLIADEIQTGFARTGKVFASEYYSAKPDLITMAKSLGGGLPISAVAGRAEIMDAPLPGGLGGTYAGNPLAVASSLAVLEVIEEEQLCQRALRLGAELVETLNGCGNPALAEVRALGSMVAAEFIDPASGQPSAATAREIQQKALEQGLILLTCGVHGNVIRFLYPLTIPDAQFRAALALLSSILTH</sequence>
<dbReference type="PANTHER" id="PTHR11986">
    <property type="entry name" value="AMINOTRANSFERASE CLASS III"/>
    <property type="match status" value="1"/>
</dbReference>
<dbReference type="CDD" id="cd00610">
    <property type="entry name" value="OAT_like"/>
    <property type="match status" value="1"/>
</dbReference>
<dbReference type="AlphaFoldDB" id="A0A014NMN4"/>
<accession>A0A014NMN4</accession>
<gene>
    <name evidence="8" type="ORF">BG55_13220</name>
</gene>
<keyword evidence="5 7" id="KW-0663">Pyridoxal phosphate</keyword>
<comment type="caution">
    <text evidence="8">The sequence shown here is derived from an EMBL/GenBank/DDBJ whole genome shotgun (WGS) entry which is preliminary data.</text>
</comment>
<dbReference type="InterPro" id="IPR005814">
    <property type="entry name" value="Aminotrans_3"/>
</dbReference>